<dbReference type="EMBL" id="LT934425">
    <property type="protein sequence ID" value="SOH02598.1"/>
    <property type="molecule type" value="Genomic_DNA"/>
</dbReference>
<proteinExistence type="predicted"/>
<dbReference type="InterPro" id="IPR052020">
    <property type="entry name" value="Cyclic_di-GMP/3'3'-cGAMP_PDE"/>
</dbReference>
<evidence type="ECO:0000313" key="3">
    <source>
        <dbReference type="EMBL" id="QII11497.1"/>
    </source>
</evidence>
<dbReference type="GO" id="GO:0003676">
    <property type="term" value="F:nucleic acid binding"/>
    <property type="evidence" value="ECO:0007669"/>
    <property type="project" value="InterPro"/>
</dbReference>
<dbReference type="EMBL" id="CT573071">
    <property type="protein sequence ID" value="CAJ74392.1"/>
    <property type="molecule type" value="Genomic_DNA"/>
</dbReference>
<dbReference type="Pfam" id="PF13487">
    <property type="entry name" value="HD_5"/>
    <property type="match status" value="1"/>
</dbReference>
<protein>
    <recommendedName>
        <fullName evidence="1">HD-GYP domain-containing protein</fullName>
    </recommendedName>
</protein>
<dbReference type="Gene3D" id="1.10.3210.10">
    <property type="entry name" value="Hypothetical protein af1432"/>
    <property type="match status" value="1"/>
</dbReference>
<sequence length="185" mass="21344">MPITFILDNARYQKCTVVKNLAAQLHIELVFLPPYSPNLNLIERLWKFVKKQCLYSKYYSEFAKFKNAIMDCLQKNHSQHKEELASLLTPNFQYNILLKLGKPDETEWVVMRMHPAMCAEIIGNHPGILRQTACILALTHHKKWDGSGYPKKLRGEEIPLSGRIITIADVFDALTIDRPSKRHGL</sequence>
<evidence type="ECO:0000259" key="1">
    <source>
        <dbReference type="PROSITE" id="PS51832"/>
    </source>
</evidence>
<name>Q1Q307_KUEST</name>
<dbReference type="KEGG" id="kst:KSMBR1_0077"/>
<dbReference type="EMBL" id="CP049055">
    <property type="protein sequence ID" value="QII11497.1"/>
    <property type="molecule type" value="Genomic_DNA"/>
</dbReference>
<reference evidence="4" key="3">
    <citation type="submission" date="2017-10" db="EMBL/GenBank/DDBJ databases">
        <authorList>
            <person name="Banno H."/>
            <person name="Chua N.-H."/>
        </authorList>
    </citation>
    <scope>NUCLEOTIDE SEQUENCE [LARGE SCALE GENOMIC DNA]</scope>
    <source>
        <strain evidence="4">Kuenenia_mbr1_ru-nijmegen</strain>
    </source>
</reference>
<dbReference type="Proteomes" id="UP000501926">
    <property type="component" value="Chromosome"/>
</dbReference>
<dbReference type="PANTHER" id="PTHR45228:SF5">
    <property type="entry name" value="CYCLIC DI-GMP PHOSPHODIESTERASE VC_1348-RELATED"/>
    <property type="match status" value="1"/>
</dbReference>
<evidence type="ECO:0000313" key="6">
    <source>
        <dbReference type="Proteomes" id="UP000501926"/>
    </source>
</evidence>
<accession>Q1Q307</accession>
<evidence type="ECO:0000313" key="5">
    <source>
        <dbReference type="Proteomes" id="UP000221734"/>
    </source>
</evidence>
<keyword evidence="5" id="KW-1185">Reference proteome</keyword>
<dbReference type="AlphaFoldDB" id="Q1Q307"/>
<reference evidence="5" key="4">
    <citation type="submission" date="2017-10" db="EMBL/GenBank/DDBJ databases">
        <authorList>
            <person name="Frank J."/>
        </authorList>
    </citation>
    <scope>NUCLEOTIDE SEQUENCE [LARGE SCALE GENOMIC DNA]</scope>
</reference>
<dbReference type="InterPro" id="IPR038717">
    <property type="entry name" value="Tc1-like_DDE_dom"/>
</dbReference>
<organism evidence="2">
    <name type="scientific">Kuenenia stuttgartiensis</name>
    <dbReference type="NCBI Taxonomy" id="174633"/>
    <lineage>
        <taxon>Bacteria</taxon>
        <taxon>Pseudomonadati</taxon>
        <taxon>Planctomycetota</taxon>
        <taxon>Candidatus Brocadiia</taxon>
        <taxon>Candidatus Brocadiales</taxon>
        <taxon>Candidatus Brocadiaceae</taxon>
        <taxon>Candidatus Kuenenia</taxon>
    </lineage>
</organism>
<evidence type="ECO:0000313" key="2">
    <source>
        <dbReference type="EMBL" id="CAJ74392.1"/>
    </source>
</evidence>
<reference evidence="2" key="2">
    <citation type="submission" date="2006-01" db="EMBL/GenBank/DDBJ databases">
        <authorList>
            <person name="Genoscope"/>
        </authorList>
    </citation>
    <scope>NUCLEOTIDE SEQUENCE</scope>
</reference>
<dbReference type="PANTHER" id="PTHR45228">
    <property type="entry name" value="CYCLIC DI-GMP PHOSPHODIESTERASE TM_0186-RELATED"/>
    <property type="match status" value="1"/>
</dbReference>
<gene>
    <name evidence="3" type="ORF">KsCSTR_21180</name>
    <name evidence="4" type="ORF">KSMBR1_0077</name>
    <name evidence="2" type="ORF">kuste3629</name>
</gene>
<dbReference type="InterPro" id="IPR037522">
    <property type="entry name" value="HD_GYP_dom"/>
</dbReference>
<dbReference type="CDD" id="cd00077">
    <property type="entry name" value="HDc"/>
    <property type="match status" value="1"/>
</dbReference>
<dbReference type="SUPFAM" id="SSF109604">
    <property type="entry name" value="HD-domain/PDEase-like"/>
    <property type="match status" value="1"/>
</dbReference>
<dbReference type="PROSITE" id="PS51832">
    <property type="entry name" value="HD_GYP"/>
    <property type="match status" value="1"/>
</dbReference>
<dbReference type="Pfam" id="PF13358">
    <property type="entry name" value="DDE_3"/>
    <property type="match status" value="1"/>
</dbReference>
<dbReference type="Gene3D" id="3.30.420.10">
    <property type="entry name" value="Ribonuclease H-like superfamily/Ribonuclease H"/>
    <property type="match status" value="1"/>
</dbReference>
<reference evidence="2" key="1">
    <citation type="journal article" date="2006" name="Nature">
        <title>Deciphering the evolution and metabolism of an anammox bacterium from a community genome.</title>
        <authorList>
            <person name="Strous M."/>
            <person name="Pelletier E."/>
            <person name="Mangenot S."/>
            <person name="Rattei T."/>
            <person name="Lehner A."/>
            <person name="Taylor M.W."/>
            <person name="Horn M."/>
            <person name="Daims H."/>
            <person name="Bartol-Mavel D."/>
            <person name="Wincker P."/>
            <person name="Barbe V."/>
            <person name="Fonknechten N."/>
            <person name="Vallenet D."/>
            <person name="Segurens B."/>
            <person name="Schenowitz-Truong C."/>
            <person name="Medigue C."/>
            <person name="Collingro A."/>
            <person name="Snel B."/>
            <person name="Dutilh B.E."/>
            <person name="OpDenCamp H.J.M."/>
            <person name="vanDerDrift C."/>
            <person name="Cirpus I."/>
            <person name="vanDePas-Schoonen K.T."/>
            <person name="Harhangi H.R."/>
            <person name="vanNiftrik L."/>
            <person name="Schmid M."/>
            <person name="Keltjens J."/>
            <person name="vanDeVossenberg J."/>
            <person name="Kartal B."/>
            <person name="Meier H."/>
            <person name="Frishman D."/>
            <person name="Huynen M.A."/>
            <person name="Mewes H."/>
            <person name="Weissenbach J."/>
            <person name="Jetten M.S.M."/>
            <person name="Wagner M."/>
            <person name="LePaslier D."/>
        </authorList>
    </citation>
    <scope>NUCLEOTIDE SEQUENCE</scope>
</reference>
<feature type="domain" description="HD-GYP" evidence="1">
    <location>
        <begin position="23"/>
        <end position="185"/>
    </location>
</feature>
<dbReference type="InterPro" id="IPR036397">
    <property type="entry name" value="RNaseH_sf"/>
</dbReference>
<dbReference type="InterPro" id="IPR003607">
    <property type="entry name" value="HD/PDEase_dom"/>
</dbReference>
<reference evidence="3 6" key="5">
    <citation type="submission" date="2020-02" db="EMBL/GenBank/DDBJ databases">
        <title>Newly sequenced genome of strain CSTR1 showed variability in Candidatus Kuenenia stuttgartiensis genomes.</title>
        <authorList>
            <person name="Ding C."/>
            <person name="Adrian L."/>
        </authorList>
    </citation>
    <scope>NUCLEOTIDE SEQUENCE [LARGE SCALE GENOMIC DNA]</scope>
    <source>
        <strain evidence="3 6">CSTR1</strain>
    </source>
</reference>
<dbReference type="Proteomes" id="UP000221734">
    <property type="component" value="Chromosome Kuenenia_stuttgartiensis_MBR1"/>
</dbReference>
<evidence type="ECO:0000313" key="4">
    <source>
        <dbReference type="EMBL" id="SOH02598.1"/>
    </source>
</evidence>